<protein>
    <submittedName>
        <fullName evidence="1">Uncharacterized protein</fullName>
    </submittedName>
</protein>
<dbReference type="RefSeq" id="WP_323124240.1">
    <property type="nucleotide sequence ID" value="NZ_JAYESH010000006.1"/>
</dbReference>
<gene>
    <name evidence="1" type="ORF">U3653_17570</name>
</gene>
<dbReference type="Proteomes" id="UP001348098">
    <property type="component" value="Unassembled WGS sequence"/>
</dbReference>
<evidence type="ECO:0000313" key="1">
    <source>
        <dbReference type="EMBL" id="MEB3511841.1"/>
    </source>
</evidence>
<sequence>MAARTARVRSILSGQHVDPIDSERALGYRRDRTHLGTVVWSDARADQLRAAKVPFYP</sequence>
<keyword evidence="2" id="KW-1185">Reference proteome</keyword>
<dbReference type="EMBL" id="JAYKYQ010000007">
    <property type="protein sequence ID" value="MEB3511841.1"/>
    <property type="molecule type" value="Genomic_DNA"/>
</dbReference>
<proteinExistence type="predicted"/>
<name>A0ABU6AWV9_9NOCA</name>
<accession>A0ABU6AWV9</accession>
<organism evidence="1 2">
    <name type="scientific">Nocardia implantans</name>
    <dbReference type="NCBI Taxonomy" id="3108168"/>
    <lineage>
        <taxon>Bacteria</taxon>
        <taxon>Bacillati</taxon>
        <taxon>Actinomycetota</taxon>
        <taxon>Actinomycetes</taxon>
        <taxon>Mycobacteriales</taxon>
        <taxon>Nocardiaceae</taxon>
        <taxon>Nocardia</taxon>
    </lineage>
</organism>
<comment type="caution">
    <text evidence="1">The sequence shown here is derived from an EMBL/GenBank/DDBJ whole genome shotgun (WGS) entry which is preliminary data.</text>
</comment>
<reference evidence="1 2" key="1">
    <citation type="submission" date="2023-12" db="EMBL/GenBank/DDBJ databases">
        <title>novel species in genus Nocarida.</title>
        <authorList>
            <person name="Li Z."/>
        </authorList>
    </citation>
    <scope>NUCLEOTIDE SEQUENCE [LARGE SCALE GENOMIC DNA]</scope>
    <source>
        <strain evidence="1 2">CDC186</strain>
    </source>
</reference>
<evidence type="ECO:0000313" key="2">
    <source>
        <dbReference type="Proteomes" id="UP001348098"/>
    </source>
</evidence>